<evidence type="ECO:0000313" key="7">
    <source>
        <dbReference type="Proteomes" id="UP000276901"/>
    </source>
</evidence>
<dbReference type="InterPro" id="IPR051531">
    <property type="entry name" value="N-acetyltransferase"/>
</dbReference>
<reference evidence="6 7" key="2">
    <citation type="submission" date="2018-11" db="EMBL/GenBank/DDBJ databases">
        <title>Genomic Encyclopedia of Type Strains, Phase IV (KMG-IV): sequencing the most valuable type-strain genomes for metagenomic binning, comparative biology and taxonomic classification.</title>
        <authorList>
            <person name="Goeker M."/>
        </authorList>
    </citation>
    <scope>NUCLEOTIDE SEQUENCE [LARGE SCALE GENOMIC DNA]</scope>
    <source>
        <strain evidence="6 7">DSM 25797</strain>
    </source>
</reference>
<dbReference type="InterPro" id="IPR016181">
    <property type="entry name" value="Acyl_CoA_acyltransferase"/>
</dbReference>
<dbReference type="PANTHER" id="PTHR43792:SF8">
    <property type="entry name" value="[RIBOSOMAL PROTEIN US5]-ALANINE N-ACETYLTRANSFERASE"/>
    <property type="match status" value="1"/>
</dbReference>
<evidence type="ECO:0000256" key="1">
    <source>
        <dbReference type="ARBA" id="ARBA00022679"/>
    </source>
</evidence>
<name>A0AAE6X5S9_9PAST</name>
<keyword evidence="2" id="KW-0012">Acyltransferase</keyword>
<keyword evidence="7" id="KW-1185">Reference proteome</keyword>
<dbReference type="PANTHER" id="PTHR43792">
    <property type="entry name" value="GNAT FAMILY, PUTATIVE (AFU_ORTHOLOGUE AFUA_3G00765)-RELATED-RELATED"/>
    <property type="match status" value="1"/>
</dbReference>
<evidence type="ECO:0000313" key="8">
    <source>
        <dbReference type="Proteomes" id="UP000502287"/>
    </source>
</evidence>
<evidence type="ECO:0000256" key="3">
    <source>
        <dbReference type="ARBA" id="ARBA00038502"/>
    </source>
</evidence>
<evidence type="ECO:0000313" key="5">
    <source>
        <dbReference type="EMBL" id="QIM64888.1"/>
    </source>
</evidence>
<sequence length="181" mass="20675">MNQLPEFIEVSPEVCLEKIALRHCASMFEQIDRHRDYLANYVDWTRFNTKLEDSQHFVKQCEEDADKGESVVWAICVNDYAMGTISFNKPIDWQNSTVYLGYWLSPEAQGVGIMTQSVNAVIEATNELFSDYILRCAVHNEASNNVAKRCGFEFVETKENAEKIGAVMYAQHIYKKSVGKA</sequence>
<reference evidence="5 8" key="1">
    <citation type="submission" date="2016-03" db="EMBL/GenBank/DDBJ databases">
        <authorList>
            <person name="Hansen M.J."/>
            <person name="Bojesen A.M."/>
            <person name="Planet P."/>
        </authorList>
    </citation>
    <scope>NUCLEOTIDE SEQUENCE [LARGE SCALE GENOMIC DNA]</scope>
    <source>
        <strain evidence="5 8">HPA 21</strain>
    </source>
</reference>
<dbReference type="SUPFAM" id="SSF55729">
    <property type="entry name" value="Acyl-CoA N-acyltransferases (Nat)"/>
    <property type="match status" value="1"/>
</dbReference>
<dbReference type="PROSITE" id="PS51186">
    <property type="entry name" value="GNAT"/>
    <property type="match status" value="1"/>
</dbReference>
<proteinExistence type="inferred from homology"/>
<dbReference type="InterPro" id="IPR000182">
    <property type="entry name" value="GNAT_dom"/>
</dbReference>
<dbReference type="GO" id="GO:0016747">
    <property type="term" value="F:acyltransferase activity, transferring groups other than amino-acyl groups"/>
    <property type="evidence" value="ECO:0007669"/>
    <property type="project" value="InterPro"/>
</dbReference>
<organism evidence="5 8">
    <name type="scientific">Frederiksenia canicola</name>
    <dbReference type="NCBI Taxonomy" id="123824"/>
    <lineage>
        <taxon>Bacteria</taxon>
        <taxon>Pseudomonadati</taxon>
        <taxon>Pseudomonadota</taxon>
        <taxon>Gammaproteobacteria</taxon>
        <taxon>Pasteurellales</taxon>
        <taxon>Pasteurellaceae</taxon>
        <taxon>Frederiksenia</taxon>
    </lineage>
</organism>
<dbReference type="Proteomes" id="UP000502287">
    <property type="component" value="Chromosome"/>
</dbReference>
<feature type="domain" description="N-acetyltransferase" evidence="4">
    <location>
        <begin position="19"/>
        <end position="174"/>
    </location>
</feature>
<dbReference type="RefSeq" id="WP_123957109.1">
    <property type="nucleotide sequence ID" value="NZ_CP015029.1"/>
</dbReference>
<dbReference type="EMBL" id="RKQT01000003">
    <property type="protein sequence ID" value="RPE92186.1"/>
    <property type="molecule type" value="Genomic_DNA"/>
</dbReference>
<comment type="similarity">
    <text evidence="3">Belongs to the acetyltransferase family. RimJ subfamily.</text>
</comment>
<accession>A0AAE6X5S9</accession>
<gene>
    <name evidence="5" type="ORF">A4G17_05280</name>
    <name evidence="6" type="ORF">EDC49_1471</name>
</gene>
<protein>
    <submittedName>
        <fullName evidence="6">Ribosomal-protein-serine acetyltransferase</fullName>
    </submittedName>
</protein>
<evidence type="ECO:0000313" key="6">
    <source>
        <dbReference type="EMBL" id="RPE92186.1"/>
    </source>
</evidence>
<dbReference type="KEGG" id="fcl:A4G17_05280"/>
<evidence type="ECO:0000256" key="2">
    <source>
        <dbReference type="ARBA" id="ARBA00023315"/>
    </source>
</evidence>
<dbReference type="EMBL" id="CP015029">
    <property type="protein sequence ID" value="QIM64888.1"/>
    <property type="molecule type" value="Genomic_DNA"/>
</dbReference>
<dbReference type="Proteomes" id="UP000276901">
    <property type="component" value="Unassembled WGS sequence"/>
</dbReference>
<dbReference type="Pfam" id="PF13302">
    <property type="entry name" value="Acetyltransf_3"/>
    <property type="match status" value="1"/>
</dbReference>
<dbReference type="AlphaFoldDB" id="A0AAE6X5S9"/>
<dbReference type="Gene3D" id="3.40.630.30">
    <property type="match status" value="1"/>
</dbReference>
<keyword evidence="1" id="KW-0808">Transferase</keyword>
<evidence type="ECO:0000259" key="4">
    <source>
        <dbReference type="PROSITE" id="PS51186"/>
    </source>
</evidence>